<evidence type="ECO:0000256" key="3">
    <source>
        <dbReference type="ARBA" id="ARBA00022989"/>
    </source>
</evidence>
<feature type="region of interest" description="Disordered" evidence="5">
    <location>
        <begin position="232"/>
        <end position="258"/>
    </location>
</feature>
<keyword evidence="3 6" id="KW-1133">Transmembrane helix</keyword>
<evidence type="ECO:0000256" key="1">
    <source>
        <dbReference type="ARBA" id="ARBA00004167"/>
    </source>
</evidence>
<name>A0A2I1CF11_ASPN1</name>
<keyword evidence="2 6" id="KW-0812">Transmembrane</keyword>
<dbReference type="EMBL" id="MSZS01000003">
    <property type="protein sequence ID" value="PKX96209.1"/>
    <property type="molecule type" value="Genomic_DNA"/>
</dbReference>
<evidence type="ECO:0000256" key="4">
    <source>
        <dbReference type="ARBA" id="ARBA00023136"/>
    </source>
</evidence>
<organism evidence="7 8">
    <name type="scientific">Aspergillus novofumigatus (strain IBT 16806)</name>
    <dbReference type="NCBI Taxonomy" id="1392255"/>
    <lineage>
        <taxon>Eukaryota</taxon>
        <taxon>Fungi</taxon>
        <taxon>Dikarya</taxon>
        <taxon>Ascomycota</taxon>
        <taxon>Pezizomycotina</taxon>
        <taxon>Eurotiomycetes</taxon>
        <taxon>Eurotiomycetidae</taxon>
        <taxon>Eurotiales</taxon>
        <taxon>Aspergillaceae</taxon>
        <taxon>Aspergillus</taxon>
        <taxon>Aspergillus subgen. Fumigati</taxon>
    </lineage>
</organism>
<dbReference type="PANTHER" id="PTHR15549">
    <property type="entry name" value="PAIRED IMMUNOGLOBULIN-LIKE TYPE 2 RECEPTOR"/>
    <property type="match status" value="1"/>
</dbReference>
<dbReference type="AlphaFoldDB" id="A0A2I1CF11"/>
<evidence type="ECO:0000256" key="6">
    <source>
        <dbReference type="SAM" id="Phobius"/>
    </source>
</evidence>
<dbReference type="VEuPathDB" id="FungiDB:P174DRAFT_420070"/>
<feature type="transmembrane region" description="Helical" evidence="6">
    <location>
        <begin position="173"/>
        <end position="196"/>
    </location>
</feature>
<evidence type="ECO:0000313" key="7">
    <source>
        <dbReference type="EMBL" id="PKX96209.1"/>
    </source>
</evidence>
<feature type="compositionally biased region" description="Low complexity" evidence="5">
    <location>
        <begin position="245"/>
        <end position="258"/>
    </location>
</feature>
<protein>
    <recommendedName>
        <fullName evidence="9">Glycophorin A domain protein</fullName>
    </recommendedName>
</protein>
<reference evidence="8" key="1">
    <citation type="journal article" date="2018" name="Proc. Natl. Acad. Sci. U.S.A.">
        <title>Linking secondary metabolites to gene clusters through genome sequencing of six diverse Aspergillus species.</title>
        <authorList>
            <person name="Kaerboelling I."/>
            <person name="Vesth T.C."/>
            <person name="Frisvad J.C."/>
            <person name="Nybo J.L."/>
            <person name="Theobald S."/>
            <person name="Kuo A."/>
            <person name="Bowyer P."/>
            <person name="Matsuda Y."/>
            <person name="Mondo S."/>
            <person name="Lyhne E.K."/>
            <person name="Kogle M.E."/>
            <person name="Clum A."/>
            <person name="Lipzen A."/>
            <person name="Salamov A."/>
            <person name="Ngan C.Y."/>
            <person name="Daum C."/>
            <person name="Chiniquy J."/>
            <person name="Barry K."/>
            <person name="LaButti K."/>
            <person name="Haridas S."/>
            <person name="Simmons B.A."/>
            <person name="Magnuson J.K."/>
            <person name="Mortensen U.H."/>
            <person name="Larsen T.O."/>
            <person name="Grigoriev I.V."/>
            <person name="Baker S.E."/>
            <person name="Andersen M.R."/>
        </authorList>
    </citation>
    <scope>NUCLEOTIDE SEQUENCE [LARGE SCALE GENOMIC DNA]</scope>
    <source>
        <strain evidence="8">IBT 16806</strain>
    </source>
</reference>
<dbReference type="PANTHER" id="PTHR15549:SF30">
    <property type="entry name" value="MID2 DOMAIN-CONTAINING PROTEIN"/>
    <property type="match status" value="1"/>
</dbReference>
<evidence type="ECO:0000256" key="2">
    <source>
        <dbReference type="ARBA" id="ARBA00022692"/>
    </source>
</evidence>
<accession>A0A2I1CF11</accession>
<evidence type="ECO:0000256" key="5">
    <source>
        <dbReference type="SAM" id="MobiDB-lite"/>
    </source>
</evidence>
<evidence type="ECO:0008006" key="9">
    <source>
        <dbReference type="Google" id="ProtNLM"/>
    </source>
</evidence>
<proteinExistence type="predicted"/>
<dbReference type="STRING" id="1392255.A0A2I1CF11"/>
<gene>
    <name evidence="7" type="ORF">P174DRAFT_420070</name>
</gene>
<dbReference type="Proteomes" id="UP000234474">
    <property type="component" value="Unassembled WGS sequence"/>
</dbReference>
<dbReference type="GO" id="GO:0016020">
    <property type="term" value="C:membrane"/>
    <property type="evidence" value="ECO:0007669"/>
    <property type="project" value="UniProtKB-SubCell"/>
</dbReference>
<comment type="subcellular location">
    <subcellularLocation>
        <location evidence="1">Membrane</location>
        <topology evidence="1">Single-pass membrane protein</topology>
    </subcellularLocation>
</comment>
<dbReference type="GO" id="GO:0071944">
    <property type="term" value="C:cell periphery"/>
    <property type="evidence" value="ECO:0007669"/>
    <property type="project" value="UniProtKB-ARBA"/>
</dbReference>
<dbReference type="GeneID" id="36532164"/>
<dbReference type="InterPro" id="IPR051694">
    <property type="entry name" value="Immunoregulatory_rcpt-like"/>
</dbReference>
<keyword evidence="8" id="KW-1185">Reference proteome</keyword>
<sequence length="258" mass="27234">MTDGFAVRRNNTCLNTELDCGQTWGQWHNCCPMATYCGPGDYGNECWKARSGPKEKRCANSTVDLYFAVDFFYCDQDAKGFEVNSNGFVGCAPLDEVLPQGQTALSIIVSGSVASSSPTISSSTALSTASTSTATSLSASLSTSILSTTIQSTASTASTAPSPSPTAASTNTAAIAGGVAGGVVALAILAFVIWFMRTYRARSTRLNKRAVSPTEIQASYITQPKGFGWPQELAGQSYRPELDSQPLQPQPQELPARI</sequence>
<dbReference type="OMA" id="HCANETW"/>
<dbReference type="RefSeq" id="XP_024684804.1">
    <property type="nucleotide sequence ID" value="XM_024824839.1"/>
</dbReference>
<keyword evidence="4 6" id="KW-0472">Membrane</keyword>
<dbReference type="OrthoDB" id="4779287at2759"/>
<evidence type="ECO:0000313" key="8">
    <source>
        <dbReference type="Proteomes" id="UP000234474"/>
    </source>
</evidence>
<comment type="caution">
    <text evidence="7">The sequence shown here is derived from an EMBL/GenBank/DDBJ whole genome shotgun (WGS) entry which is preliminary data.</text>
</comment>